<protein>
    <recommendedName>
        <fullName evidence="2">Integrase</fullName>
    </recommendedName>
</protein>
<evidence type="ECO:0000313" key="1">
    <source>
        <dbReference type="EMBL" id="ABS86798.1"/>
    </source>
</evidence>
<dbReference type="EMBL" id="EU015081">
    <property type="protein sequence ID" value="ABS86798.1"/>
    <property type="molecule type" value="Genomic_DNA"/>
</dbReference>
<organism evidence="1">
    <name type="scientific">Helicobacter cetorum</name>
    <dbReference type="NCBI Taxonomy" id="138563"/>
    <lineage>
        <taxon>Bacteria</taxon>
        <taxon>Pseudomonadati</taxon>
        <taxon>Campylobacterota</taxon>
        <taxon>Epsilonproteobacteria</taxon>
        <taxon>Campylobacterales</taxon>
        <taxon>Helicobacteraceae</taxon>
        <taxon>Helicobacter</taxon>
    </lineage>
</organism>
<gene>
    <name evidence="1" type="ORF">pz1w</name>
</gene>
<dbReference type="AlphaFoldDB" id="A7LGX8"/>
<accession>A7LGX8</accession>
<name>A7LGX8_9HELI</name>
<reference evidence="1" key="1">
    <citation type="submission" date="2007-07" db="EMBL/GenBank/DDBJ databases">
        <title>Plasticity zones in Helicobacters: population, sequence and functional analyses.</title>
        <authorList>
            <person name="Kersulyte D."/>
            <person name="Lee W."/>
            <person name="Subramaniam D."/>
            <person name="Kalia A."/>
            <person name="Dailidiene D."/>
            <person name="Anant S."/>
            <person name="Berg D.E."/>
        </authorList>
    </citation>
    <scope>NUCLEOTIDE SEQUENCE</scope>
    <source>
        <strain evidence="1">MIT-00-7128</strain>
    </source>
</reference>
<sequence length="277" mass="32205">MLVFVSKSHRKGLEDMGKTLKPNLDKNELNTLYKANLTYAKNTHEHYFKFKKDLDYKLFNPSIMHEQGSISFVGGQGAKRLLDILYKLAFNAKSNKIALDRHYAKMFLQVVARTLRKNVNILEEQGLIETIKGKQRYLYVYLKDYRELEGYTSIGANQKNNIPSPFFSQIMRFLEKFAKEIERVKINKHECIMHIPSQELMQRVNNVVLKFTPISNPNTTYTLSYKDLTNKDIPSNLCFYQTAIVKKNLLKALKDRECVGEPINNSPKVSNYFQESA</sequence>
<proteinExistence type="predicted"/>
<evidence type="ECO:0008006" key="2">
    <source>
        <dbReference type="Google" id="ProtNLM"/>
    </source>
</evidence>